<keyword evidence="4" id="KW-1185">Reference proteome</keyword>
<dbReference type="PROSITE" id="PS50013">
    <property type="entry name" value="CHROMO_2"/>
    <property type="match status" value="1"/>
</dbReference>
<organism evidence="3 4">
    <name type="scientific">Phytophthora palmivora</name>
    <dbReference type="NCBI Taxonomy" id="4796"/>
    <lineage>
        <taxon>Eukaryota</taxon>
        <taxon>Sar</taxon>
        <taxon>Stramenopiles</taxon>
        <taxon>Oomycota</taxon>
        <taxon>Peronosporomycetes</taxon>
        <taxon>Peronosporales</taxon>
        <taxon>Peronosporaceae</taxon>
        <taxon>Phytophthora</taxon>
    </lineage>
</organism>
<reference evidence="3 4" key="1">
    <citation type="journal article" date="2017" name="Genome Biol. Evol.">
        <title>Phytophthora megakarya and P. palmivora, closely related causal agents of cacao black pod rot, underwent increases in genome sizes and gene numbers by different mechanisms.</title>
        <authorList>
            <person name="Ali S.S."/>
            <person name="Shao J."/>
            <person name="Lary D.J."/>
            <person name="Kronmiller B."/>
            <person name="Shen D."/>
            <person name="Strem M.D."/>
            <person name="Amoako-Attah I."/>
            <person name="Akrofi A.Y."/>
            <person name="Begoude B.A."/>
            <person name="Ten Hoopen G.M."/>
            <person name="Coulibaly K."/>
            <person name="Kebe B.I."/>
            <person name="Melnick R.L."/>
            <person name="Guiltinan M.J."/>
            <person name="Tyler B.M."/>
            <person name="Meinhardt L.W."/>
            <person name="Bailey B.A."/>
        </authorList>
    </citation>
    <scope>NUCLEOTIDE SEQUENCE [LARGE SCALE GENOMIC DNA]</scope>
    <source>
        <strain evidence="4">sbr112.9</strain>
    </source>
</reference>
<evidence type="ECO:0000313" key="4">
    <source>
        <dbReference type="Proteomes" id="UP000237271"/>
    </source>
</evidence>
<name>A0A2P4X9Z7_9STRA</name>
<sequence>MMPLGSTRRRDCEPRRWRYRIQKQYHQAVSKLTRSYVRRFKRGQIDTMKDRVKKRYARKLAHMWHGPIRALELVDEYAVRLEFAGTEYRLSPVVHVSKIKPVRLFLDRPPMRLTIPEQDRYDFDEALLPEDSWVRELEDDEYEVEKIADMRSGRRMRYGRTLREFLVYWTGYDEPTRVDEVDLKCGALWYDYLRDREVSWSHHEGIGEGYDVSEPTSGNVTLDRRR</sequence>
<dbReference type="AlphaFoldDB" id="A0A2P4X9Z7"/>
<protein>
    <recommendedName>
        <fullName evidence="2">Chromo domain-containing protein</fullName>
    </recommendedName>
</protein>
<gene>
    <name evidence="3" type="ORF">PHPALM_28473</name>
</gene>
<proteinExistence type="predicted"/>
<feature type="region of interest" description="Disordered" evidence="1">
    <location>
        <begin position="207"/>
        <end position="226"/>
    </location>
</feature>
<evidence type="ECO:0000256" key="1">
    <source>
        <dbReference type="SAM" id="MobiDB-lite"/>
    </source>
</evidence>
<evidence type="ECO:0000259" key="2">
    <source>
        <dbReference type="PROSITE" id="PS50013"/>
    </source>
</evidence>
<feature type="domain" description="Chromo" evidence="2">
    <location>
        <begin position="142"/>
        <end position="204"/>
    </location>
</feature>
<dbReference type="InterPro" id="IPR000953">
    <property type="entry name" value="Chromo/chromo_shadow_dom"/>
</dbReference>
<evidence type="ECO:0000313" key="3">
    <source>
        <dbReference type="EMBL" id="POM62382.1"/>
    </source>
</evidence>
<comment type="caution">
    <text evidence="3">The sequence shown here is derived from an EMBL/GenBank/DDBJ whole genome shotgun (WGS) entry which is preliminary data.</text>
</comment>
<dbReference type="EMBL" id="NCKW01015587">
    <property type="protein sequence ID" value="POM62382.1"/>
    <property type="molecule type" value="Genomic_DNA"/>
</dbReference>
<dbReference type="SUPFAM" id="SSF54160">
    <property type="entry name" value="Chromo domain-like"/>
    <property type="match status" value="1"/>
</dbReference>
<dbReference type="InterPro" id="IPR016197">
    <property type="entry name" value="Chromo-like_dom_sf"/>
</dbReference>
<accession>A0A2P4X9Z7</accession>
<dbReference type="OrthoDB" id="101303at2759"/>
<dbReference type="Proteomes" id="UP000237271">
    <property type="component" value="Unassembled WGS sequence"/>
</dbReference>
<dbReference type="Gene3D" id="2.40.50.40">
    <property type="match status" value="1"/>
</dbReference>